<comment type="caution">
    <text evidence="6">The sequence shown here is derived from an EMBL/GenBank/DDBJ whole genome shotgun (WGS) entry which is preliminary data.</text>
</comment>
<dbReference type="EMBL" id="BAAABX010000044">
    <property type="protein sequence ID" value="GAA0413434.1"/>
    <property type="molecule type" value="Genomic_DNA"/>
</dbReference>
<dbReference type="SUPFAM" id="SSF51679">
    <property type="entry name" value="Bacterial luciferase-like"/>
    <property type="match status" value="1"/>
</dbReference>
<dbReference type="PANTHER" id="PTHR42847:SF4">
    <property type="entry name" value="ALKANESULFONATE MONOOXYGENASE-RELATED"/>
    <property type="match status" value="1"/>
</dbReference>
<accession>A0ABN0YW96</accession>
<evidence type="ECO:0000313" key="7">
    <source>
        <dbReference type="Proteomes" id="UP001500879"/>
    </source>
</evidence>
<dbReference type="InterPro" id="IPR011251">
    <property type="entry name" value="Luciferase-like_dom"/>
</dbReference>
<keyword evidence="2" id="KW-0288">FMN</keyword>
<evidence type="ECO:0000256" key="2">
    <source>
        <dbReference type="ARBA" id="ARBA00022643"/>
    </source>
</evidence>
<name>A0ABN0YW96_9ACTN</name>
<dbReference type="PANTHER" id="PTHR42847">
    <property type="entry name" value="ALKANESULFONATE MONOOXYGENASE"/>
    <property type="match status" value="1"/>
</dbReference>
<dbReference type="InterPro" id="IPR036661">
    <property type="entry name" value="Luciferase-like_sf"/>
</dbReference>
<sequence>MALPVRAADAHHDAMRFSVNIPNFGDFADARTVASLARTAEEAGWDGLFVWDHVVHDKRPRPFGDPWILLAAAALATSRIRLGALVTPVPRRRPEQLARQVATLDRLSGGRVVFGAGLGAPDEEYESFGEPVDPVLLAERLDEGLALIDRYWSGEAVVHTGPHYRADDVALLPTPVQRPRPPVWIAGYWPNRRPMRRAARWDGAVPLFASANHGYAPDPGEVRDVVAHIRRHRTAPDRPFDVVVGGASPTAAGAARDMLGPLADAGATWWDERRPIDRDGLDRFADVLRRVEAGPPRLGRADGR</sequence>
<dbReference type="Gene3D" id="3.20.20.30">
    <property type="entry name" value="Luciferase-like domain"/>
    <property type="match status" value="1"/>
</dbReference>
<protein>
    <submittedName>
        <fullName evidence="6">LLM class flavin-dependent oxidoreductase</fullName>
    </submittedName>
</protein>
<keyword evidence="4" id="KW-0503">Monooxygenase</keyword>
<organism evidence="6 7">
    <name type="scientific">Streptomyces luteireticuli</name>
    <dbReference type="NCBI Taxonomy" id="173858"/>
    <lineage>
        <taxon>Bacteria</taxon>
        <taxon>Bacillati</taxon>
        <taxon>Actinomycetota</taxon>
        <taxon>Actinomycetes</taxon>
        <taxon>Kitasatosporales</taxon>
        <taxon>Streptomycetaceae</taxon>
        <taxon>Streptomyces</taxon>
    </lineage>
</organism>
<dbReference type="Proteomes" id="UP001500879">
    <property type="component" value="Unassembled WGS sequence"/>
</dbReference>
<keyword evidence="7" id="KW-1185">Reference proteome</keyword>
<evidence type="ECO:0000256" key="3">
    <source>
        <dbReference type="ARBA" id="ARBA00023002"/>
    </source>
</evidence>
<keyword evidence="3" id="KW-0560">Oxidoreductase</keyword>
<proteinExistence type="predicted"/>
<evidence type="ECO:0000313" key="6">
    <source>
        <dbReference type="EMBL" id="GAA0413434.1"/>
    </source>
</evidence>
<dbReference type="InterPro" id="IPR050172">
    <property type="entry name" value="SsuD_RutA_monooxygenase"/>
</dbReference>
<gene>
    <name evidence="6" type="ORF">GCM10010357_38250</name>
</gene>
<keyword evidence="1" id="KW-0285">Flavoprotein</keyword>
<feature type="domain" description="Luciferase-like" evidence="5">
    <location>
        <begin position="28"/>
        <end position="245"/>
    </location>
</feature>
<reference evidence="6 7" key="1">
    <citation type="journal article" date="2019" name="Int. J. Syst. Evol. Microbiol.">
        <title>The Global Catalogue of Microorganisms (GCM) 10K type strain sequencing project: providing services to taxonomists for standard genome sequencing and annotation.</title>
        <authorList>
            <consortium name="The Broad Institute Genomics Platform"/>
            <consortium name="The Broad Institute Genome Sequencing Center for Infectious Disease"/>
            <person name="Wu L."/>
            <person name="Ma J."/>
        </authorList>
    </citation>
    <scope>NUCLEOTIDE SEQUENCE [LARGE SCALE GENOMIC DNA]</scope>
    <source>
        <strain evidence="6 7">JCM 4788</strain>
    </source>
</reference>
<evidence type="ECO:0000256" key="1">
    <source>
        <dbReference type="ARBA" id="ARBA00022630"/>
    </source>
</evidence>
<evidence type="ECO:0000259" key="5">
    <source>
        <dbReference type="Pfam" id="PF00296"/>
    </source>
</evidence>
<dbReference type="Pfam" id="PF00296">
    <property type="entry name" value="Bac_luciferase"/>
    <property type="match status" value="1"/>
</dbReference>
<evidence type="ECO:0000256" key="4">
    <source>
        <dbReference type="ARBA" id="ARBA00023033"/>
    </source>
</evidence>